<dbReference type="GO" id="GO:0043539">
    <property type="term" value="F:protein serine/threonine kinase activator activity"/>
    <property type="evidence" value="ECO:0000318"/>
    <property type="project" value="GO_Central"/>
</dbReference>
<sequence>MFRVLQNLPQRLFKSHHGHSGVYWANRGQPVAESQRRKYQDNIIVVSYPSHDLDASLHTSSRLEKVGHQGSSDEEWKRSFKQRIEWDSFRRSSYASEALGWGSIIVLGLQLGRFFSTGTPGDNRRTIHESLLSSIAHVLPCPYSSSHVSHRRSILPEEETSEKRREESTRSASDESFSHLSNESQYWDYKPSDGQAGGLFKTSQEKSSPSSSSSISSSSYLSSFSHSTNDPSISPSSIPTDIPPSSSKESESPFDQVTRQCWGRVNNIIGGHLMSEGEEEKAVHHFRIASESGYSKGQYNLGMCYELGTGVLQDDTQAAVFFDLAAQQGHSQAQYKLGTYHLDGRGNVEPCEQTALTLITQAAEGDVVQAQSYLGMYYMTSEEPDPEKAVTYLQAAAQQKDPEAQYHLGLCYEYGWGVDTNQARASSLYHSAASKDHAPSLYSLALFHEQGLGGLPENPSHAKELFIRASSLGYEKATEKLLEMDSEESELNRSRLRSNSTLSSDSLSSWATNSESGSESAGVGETLLNSSSSSSIDSEISVCFDAGAPMSLTSWATSSESGSETAGVGETLLSSSSSSSIDSDMSVCFDAGAPMCLDWRDVLPHTSGSIHVSFSAPELTSKKSTSIVDGSGDVHSILHSLSLLSFPTLHQGWKVRGQDGQSDGEWTIDPLGLTVDVSGGQDPRPSRSGKVVFQLGGLDEEDNVDWCEPINAIGQQRLVSFKRATAFV</sequence>
<reference evidence="3" key="1">
    <citation type="submission" date="2015-02" db="EMBL/GenBank/DDBJ databases">
        <title>Genome sequencing for Strongylocentrotus purpuratus.</title>
        <authorList>
            <person name="Murali S."/>
            <person name="Liu Y."/>
            <person name="Vee V."/>
            <person name="English A."/>
            <person name="Wang M."/>
            <person name="Skinner E."/>
            <person name="Han Y."/>
            <person name="Muzny D.M."/>
            <person name="Worley K.C."/>
            <person name="Gibbs R.A."/>
        </authorList>
    </citation>
    <scope>NUCLEOTIDE SEQUENCE</scope>
</reference>
<organism evidence="2 3">
    <name type="scientific">Strongylocentrotus purpuratus</name>
    <name type="common">Purple sea urchin</name>
    <dbReference type="NCBI Taxonomy" id="7668"/>
    <lineage>
        <taxon>Eukaryota</taxon>
        <taxon>Metazoa</taxon>
        <taxon>Echinodermata</taxon>
        <taxon>Eleutherozoa</taxon>
        <taxon>Echinozoa</taxon>
        <taxon>Echinoidea</taxon>
        <taxon>Euechinoidea</taxon>
        <taxon>Echinacea</taxon>
        <taxon>Camarodonta</taxon>
        <taxon>Echinidea</taxon>
        <taxon>Strongylocentrotidae</taxon>
        <taxon>Strongylocentrotus</taxon>
    </lineage>
</organism>
<dbReference type="InParanoid" id="A0A7M7NRQ6"/>
<dbReference type="PANTHER" id="PTHR45011:SF1">
    <property type="entry name" value="DAP3-BINDING CELL DEATH ENHANCER 1"/>
    <property type="match status" value="1"/>
</dbReference>
<reference evidence="2" key="2">
    <citation type="submission" date="2021-01" db="UniProtKB">
        <authorList>
            <consortium name="EnsemblMetazoa"/>
        </authorList>
    </citation>
    <scope>IDENTIFICATION</scope>
</reference>
<dbReference type="GO" id="GO:0140468">
    <property type="term" value="P:HRI-mediated signaling"/>
    <property type="evidence" value="ECO:0000318"/>
    <property type="project" value="GO_Central"/>
</dbReference>
<dbReference type="PANTHER" id="PTHR45011">
    <property type="entry name" value="DAP3-BINDING CELL DEATH ENHANCER 1"/>
    <property type="match status" value="1"/>
</dbReference>
<dbReference type="Gene3D" id="1.25.40.10">
    <property type="entry name" value="Tetratricopeptide repeat domain"/>
    <property type="match status" value="2"/>
</dbReference>
<dbReference type="SUPFAM" id="SSF81901">
    <property type="entry name" value="HCP-like"/>
    <property type="match status" value="2"/>
</dbReference>
<dbReference type="InterPro" id="IPR052748">
    <property type="entry name" value="ISR_Activator"/>
</dbReference>
<feature type="compositionally biased region" description="Basic and acidic residues" evidence="1">
    <location>
        <begin position="161"/>
        <end position="177"/>
    </location>
</feature>
<evidence type="ECO:0000313" key="3">
    <source>
        <dbReference type="Proteomes" id="UP000007110"/>
    </source>
</evidence>
<dbReference type="RefSeq" id="XP_030840124.1">
    <property type="nucleotide sequence ID" value="XM_030984264.1"/>
</dbReference>
<dbReference type="OMA" id="DAGAPMC"/>
<evidence type="ECO:0000313" key="2">
    <source>
        <dbReference type="EnsemblMetazoa" id="XP_030840124"/>
    </source>
</evidence>
<dbReference type="OrthoDB" id="2384430at2759"/>
<accession>A0A7M7NRQ6</accession>
<keyword evidence="3" id="KW-1185">Reference proteome</keyword>
<feature type="compositionally biased region" description="Low complexity" evidence="1">
    <location>
        <begin position="205"/>
        <end position="247"/>
    </location>
</feature>
<dbReference type="GeneID" id="580529"/>
<dbReference type="Pfam" id="PF08238">
    <property type="entry name" value="Sel1"/>
    <property type="match status" value="6"/>
</dbReference>
<dbReference type="Proteomes" id="UP000007110">
    <property type="component" value="Unassembled WGS sequence"/>
</dbReference>
<dbReference type="GO" id="GO:0005739">
    <property type="term" value="C:mitochondrion"/>
    <property type="evidence" value="ECO:0000318"/>
    <property type="project" value="GO_Central"/>
</dbReference>
<feature type="region of interest" description="Disordered" evidence="1">
    <location>
        <begin position="144"/>
        <end position="256"/>
    </location>
</feature>
<protein>
    <submittedName>
        <fullName evidence="2">Uncharacterized protein</fullName>
    </submittedName>
</protein>
<name>A0A7M7NRQ6_STRPU</name>
<dbReference type="InterPro" id="IPR011990">
    <property type="entry name" value="TPR-like_helical_dom_sf"/>
</dbReference>
<evidence type="ECO:0000256" key="1">
    <source>
        <dbReference type="SAM" id="MobiDB-lite"/>
    </source>
</evidence>
<dbReference type="AlphaFoldDB" id="A0A7M7NRQ6"/>
<dbReference type="InterPro" id="IPR006597">
    <property type="entry name" value="Sel1-like"/>
</dbReference>
<dbReference type="KEGG" id="spu:580529"/>
<proteinExistence type="predicted"/>
<dbReference type="EnsemblMetazoa" id="XM_030984264">
    <property type="protein sequence ID" value="XP_030840124"/>
    <property type="gene ID" value="LOC580529"/>
</dbReference>
<feature type="compositionally biased region" description="Low complexity" evidence="1">
    <location>
        <begin position="497"/>
        <end position="528"/>
    </location>
</feature>
<dbReference type="SMART" id="SM00671">
    <property type="entry name" value="SEL1"/>
    <property type="match status" value="5"/>
</dbReference>
<feature type="region of interest" description="Disordered" evidence="1">
    <location>
        <begin position="481"/>
        <end position="528"/>
    </location>
</feature>